<evidence type="ECO:0000313" key="1">
    <source>
        <dbReference type="EMBL" id="KAI4375987.1"/>
    </source>
</evidence>
<dbReference type="EMBL" id="CM042883">
    <property type="protein sequence ID" value="KAI4375987.1"/>
    <property type="molecule type" value="Genomic_DNA"/>
</dbReference>
<evidence type="ECO:0000313" key="2">
    <source>
        <dbReference type="Proteomes" id="UP001057402"/>
    </source>
</evidence>
<name>A0ACB9RAB9_9MYRT</name>
<comment type="caution">
    <text evidence="1">The sequence shown here is derived from an EMBL/GenBank/DDBJ whole genome shotgun (WGS) entry which is preliminary data.</text>
</comment>
<gene>
    <name evidence="1" type="ORF">MLD38_013792</name>
</gene>
<accession>A0ACB9RAB9</accession>
<proteinExistence type="predicted"/>
<dbReference type="Proteomes" id="UP001057402">
    <property type="component" value="Chromosome 4"/>
</dbReference>
<keyword evidence="2" id="KW-1185">Reference proteome</keyword>
<organism evidence="1 2">
    <name type="scientific">Melastoma candidum</name>
    <dbReference type="NCBI Taxonomy" id="119954"/>
    <lineage>
        <taxon>Eukaryota</taxon>
        <taxon>Viridiplantae</taxon>
        <taxon>Streptophyta</taxon>
        <taxon>Embryophyta</taxon>
        <taxon>Tracheophyta</taxon>
        <taxon>Spermatophyta</taxon>
        <taxon>Magnoliopsida</taxon>
        <taxon>eudicotyledons</taxon>
        <taxon>Gunneridae</taxon>
        <taxon>Pentapetalae</taxon>
        <taxon>rosids</taxon>
        <taxon>malvids</taxon>
        <taxon>Myrtales</taxon>
        <taxon>Melastomataceae</taxon>
        <taxon>Melastomatoideae</taxon>
        <taxon>Melastomateae</taxon>
        <taxon>Melastoma</taxon>
    </lineage>
</organism>
<protein>
    <submittedName>
        <fullName evidence="1">Uncharacterized protein</fullName>
    </submittedName>
</protein>
<reference evidence="2" key="1">
    <citation type="journal article" date="2023" name="Front. Plant Sci.">
        <title>Chromosomal-level genome assembly of Melastoma candidum provides insights into trichome evolution.</title>
        <authorList>
            <person name="Zhong Y."/>
            <person name="Wu W."/>
            <person name="Sun C."/>
            <person name="Zou P."/>
            <person name="Liu Y."/>
            <person name="Dai S."/>
            <person name="Zhou R."/>
        </authorList>
    </citation>
    <scope>NUCLEOTIDE SEQUENCE [LARGE SCALE GENOMIC DNA]</scope>
</reference>
<sequence>MWEDAWRGIGGCSPPICIFRNNMDLVTLEAAKDYYFILEPHCKHSDGRWTTYPYMHQLTGQVGIGPINFKILCLILFGKQCEEFLERRGRLSVSSKKSGKWHQASMDKKGYSGDHRNGNQSKKGIMEWSWTENWKSVERGNSL</sequence>